<evidence type="ECO:0000256" key="2">
    <source>
        <dbReference type="ARBA" id="ARBA00022840"/>
    </source>
</evidence>
<dbReference type="Pfam" id="PF00004">
    <property type="entry name" value="AAA"/>
    <property type="match status" value="2"/>
</dbReference>
<evidence type="ECO:0000256" key="1">
    <source>
        <dbReference type="ARBA" id="ARBA00022741"/>
    </source>
</evidence>
<dbReference type="PANTHER" id="PTHR23077">
    <property type="entry name" value="AAA-FAMILY ATPASE"/>
    <property type="match status" value="1"/>
</dbReference>
<dbReference type="VEuPathDB" id="FungiDB:H257_17573"/>
<dbReference type="InterPro" id="IPR003960">
    <property type="entry name" value="ATPase_AAA_CS"/>
</dbReference>
<dbReference type="InterPro" id="IPR003959">
    <property type="entry name" value="ATPase_AAA_core"/>
</dbReference>
<dbReference type="CDD" id="cd19511">
    <property type="entry name" value="RecA-like_CDC48_r2-like"/>
    <property type="match status" value="1"/>
</dbReference>
<name>W4FG81_APHAT</name>
<dbReference type="STRING" id="112090.W4FG81"/>
<dbReference type="Pfam" id="PF17862">
    <property type="entry name" value="AAA_lid_3"/>
    <property type="match status" value="2"/>
</dbReference>
<feature type="domain" description="AAA+ ATPase" evidence="3">
    <location>
        <begin position="256"/>
        <end position="406"/>
    </location>
</feature>
<dbReference type="Gene3D" id="3.40.50.300">
    <property type="entry name" value="P-loop containing nucleotide triphosphate hydrolases"/>
    <property type="match status" value="2"/>
</dbReference>
<dbReference type="GO" id="GO:0016887">
    <property type="term" value="F:ATP hydrolysis activity"/>
    <property type="evidence" value="ECO:0007669"/>
    <property type="project" value="InterPro"/>
</dbReference>
<dbReference type="GeneID" id="20819569"/>
<evidence type="ECO:0000259" key="3">
    <source>
        <dbReference type="SMART" id="SM00382"/>
    </source>
</evidence>
<dbReference type="SUPFAM" id="SSF52540">
    <property type="entry name" value="P-loop containing nucleoside triphosphate hydrolases"/>
    <property type="match status" value="2"/>
</dbReference>
<dbReference type="PROSITE" id="PS00674">
    <property type="entry name" value="AAA"/>
    <property type="match status" value="2"/>
</dbReference>
<dbReference type="OrthoDB" id="5421at2759"/>
<sequence>MVAAITQAVEQHTFDQFTGRCRLPAAFMQEHGLFNGSAVAVYVNGDCYLCKAHASRQRNAFAIDTSIAIEATHVVLAALPKICLEHTHEDEVFISVLPSPLKSAASISLEPVTSDKSSNDDTNTVLQDPISLRILQDACRRLILHESCVIQLPHPTNNTSMSFRVHRTLPIGVVRVIRATRVVLFRAAEAEPHDDNNAILPVDVQLRKPAFDESHQDEDAATTHVGGLHVELKKLEELIYMAVEFPSLQHDIGIQLPKGVLLSGPPGVGKTLLVRTAIRRCHASGACHLMLRVINGAEILSGGGIGDAERALRDLFDQGRAFTRQSNRHVFCLFLDELDALCPRREASGRSHSRIVAQLLTLMDGVDASTNSRMLVFGATNLPHSIDPALRRPGRFDREVVVHAPHAQDRAEIFKVHLKRVPLEPPLAVATLSNDLADLCVGFVGADIAALCRQACMIALTRVGNERHQTPQMLKFLRNQQLSAMYWNNSSSSDMDALMAKALDELSLTTSKPPTVSFADFTHALEFVQASALRGAHTFSKTSQSKVTTWSDIGGLDSVKTSLQQAVEWPLKFPETFQRLALKPPRGILLYGPPGCSKSTIVRACAFASHATFLSLSAAEVFSPYFGDAEAAIRQIFRDARAATPAIVFMDEIDAIVTKRNFEQGGSGGSGMELRVLSTLLNEMDGVEAADGLLVIGATNRPDMIDAALLRPGRFDRVVYVPLPDQDDRFKILQIHTKHASLSTNVDLKWVAAQTPMFSGAELENVCREAALLALRENIHMEAIDGRHFQQALLLTSPVSSEESLETFQRFHDKQGAL</sequence>
<proteinExistence type="predicted"/>
<dbReference type="GO" id="GO:0005524">
    <property type="term" value="F:ATP binding"/>
    <property type="evidence" value="ECO:0007669"/>
    <property type="project" value="UniProtKB-KW"/>
</dbReference>
<dbReference type="InterPro" id="IPR050168">
    <property type="entry name" value="AAA_ATPase_domain"/>
</dbReference>
<dbReference type="FunFam" id="3.40.50.300:FF:001440">
    <property type="entry name" value="ATPase, AAA family protein"/>
    <property type="match status" value="1"/>
</dbReference>
<dbReference type="Gene3D" id="1.10.8.60">
    <property type="match status" value="2"/>
</dbReference>
<dbReference type="SMART" id="SM00382">
    <property type="entry name" value="AAA"/>
    <property type="match status" value="2"/>
</dbReference>
<keyword evidence="2" id="KW-0067">ATP-binding</keyword>
<evidence type="ECO:0000313" key="4">
    <source>
        <dbReference type="EMBL" id="ETV65851.1"/>
    </source>
</evidence>
<dbReference type="PANTHER" id="PTHR23077:SF117">
    <property type="entry name" value="AAA+ ATPASE DOMAIN-CONTAINING PROTEIN"/>
    <property type="match status" value="1"/>
</dbReference>
<protein>
    <recommendedName>
        <fullName evidence="3">AAA+ ATPase domain-containing protein</fullName>
    </recommendedName>
</protein>
<reference evidence="4" key="1">
    <citation type="submission" date="2013-12" db="EMBL/GenBank/DDBJ databases">
        <title>The Genome Sequence of Aphanomyces astaci APO3.</title>
        <authorList>
            <consortium name="The Broad Institute Genomics Platform"/>
            <person name="Russ C."/>
            <person name="Tyler B."/>
            <person name="van West P."/>
            <person name="Dieguez-Uribeondo J."/>
            <person name="Young S.K."/>
            <person name="Zeng Q."/>
            <person name="Gargeya S."/>
            <person name="Fitzgerald M."/>
            <person name="Abouelleil A."/>
            <person name="Alvarado L."/>
            <person name="Chapman S.B."/>
            <person name="Gainer-Dewar J."/>
            <person name="Goldberg J."/>
            <person name="Griggs A."/>
            <person name="Gujja S."/>
            <person name="Hansen M."/>
            <person name="Howarth C."/>
            <person name="Imamovic A."/>
            <person name="Ireland A."/>
            <person name="Larimer J."/>
            <person name="McCowan C."/>
            <person name="Murphy C."/>
            <person name="Pearson M."/>
            <person name="Poon T.W."/>
            <person name="Priest M."/>
            <person name="Roberts A."/>
            <person name="Saif S."/>
            <person name="Shea T."/>
            <person name="Sykes S."/>
            <person name="Wortman J."/>
            <person name="Nusbaum C."/>
            <person name="Birren B."/>
        </authorList>
    </citation>
    <scope>NUCLEOTIDE SEQUENCE [LARGE SCALE GENOMIC DNA]</scope>
    <source>
        <strain evidence="4">APO3</strain>
    </source>
</reference>
<dbReference type="FunFam" id="3.40.50.300:FF:000061">
    <property type="entry name" value="ATPase family, AAA domain-containing 2"/>
    <property type="match status" value="1"/>
</dbReference>
<dbReference type="InterPro" id="IPR003593">
    <property type="entry name" value="AAA+_ATPase"/>
</dbReference>
<dbReference type="RefSeq" id="XP_009844714.1">
    <property type="nucleotide sequence ID" value="XM_009846412.1"/>
</dbReference>
<gene>
    <name evidence="4" type="ORF">H257_17573</name>
</gene>
<organism evidence="4">
    <name type="scientific">Aphanomyces astaci</name>
    <name type="common">Crayfish plague agent</name>
    <dbReference type="NCBI Taxonomy" id="112090"/>
    <lineage>
        <taxon>Eukaryota</taxon>
        <taxon>Sar</taxon>
        <taxon>Stramenopiles</taxon>
        <taxon>Oomycota</taxon>
        <taxon>Saprolegniomycetes</taxon>
        <taxon>Saprolegniales</taxon>
        <taxon>Verrucalvaceae</taxon>
        <taxon>Aphanomyces</taxon>
    </lineage>
</organism>
<dbReference type="InterPro" id="IPR027417">
    <property type="entry name" value="P-loop_NTPase"/>
</dbReference>
<dbReference type="EMBL" id="KI913223">
    <property type="protein sequence ID" value="ETV65851.1"/>
    <property type="molecule type" value="Genomic_DNA"/>
</dbReference>
<dbReference type="InterPro" id="IPR041569">
    <property type="entry name" value="AAA_lid_3"/>
</dbReference>
<keyword evidence="1" id="KW-0547">Nucleotide-binding</keyword>
<dbReference type="FunFam" id="1.10.8.60:FF:000038">
    <property type="entry name" value="spermatogenesis-associated protein 5-like protein 1"/>
    <property type="match status" value="1"/>
</dbReference>
<feature type="domain" description="AAA+ ATPase" evidence="3">
    <location>
        <begin position="584"/>
        <end position="725"/>
    </location>
</feature>
<dbReference type="AlphaFoldDB" id="W4FG81"/>
<accession>W4FG81</accession>